<evidence type="ECO:0000313" key="7">
    <source>
        <dbReference type="Proteomes" id="UP000029015"/>
    </source>
</evidence>
<dbReference type="eggNOG" id="COG1414">
    <property type="taxonomic scope" value="Bacteria"/>
</dbReference>
<sequence length="279" mass="29951">MAHSSHAAAIDHTWLREAVQEARYRDADEPATDDGDIHSGVGVLDKTVKILEALENGPITLGQLVKATGLARPTAHRLATALERHRFVCHDEHGRFTLGSRFAELAAAAGEDRLLNAAGPILRTLLNRTGESAQIFRRQGEHRICIAALDRPSGLRDSIPVGAVLSMQAGAASQILLAWDSPERIHQILLRAKFSASRLADVRKRGWAESINEHEQGVCSISAPIRNPAGQVMAAIAISGPVERMSQAPGRHYAPLVMAAGKYLSDALQQSASSIGPRG</sequence>
<keyword evidence="7" id="KW-1185">Reference proteome</keyword>
<feature type="domain" description="IclR-ED" evidence="5">
    <location>
        <begin position="101"/>
        <end position="270"/>
    </location>
</feature>
<comment type="caution">
    <text evidence="6">The sequence shown here is derived from an EMBL/GenBank/DDBJ whole genome shotgun (WGS) entry which is preliminary data.</text>
</comment>
<dbReference type="Pfam" id="PF09339">
    <property type="entry name" value="HTH_IclR"/>
    <property type="match status" value="1"/>
</dbReference>
<dbReference type="Pfam" id="PF01614">
    <property type="entry name" value="IclR_C"/>
    <property type="match status" value="1"/>
</dbReference>
<dbReference type="GO" id="GO:0003700">
    <property type="term" value="F:DNA-binding transcription factor activity"/>
    <property type="evidence" value="ECO:0007669"/>
    <property type="project" value="TreeGrafter"/>
</dbReference>
<evidence type="ECO:0000256" key="2">
    <source>
        <dbReference type="ARBA" id="ARBA00023125"/>
    </source>
</evidence>
<feature type="domain" description="HTH iclR-type" evidence="4">
    <location>
        <begin position="41"/>
        <end position="100"/>
    </location>
</feature>
<accession>A0A086YYT8</accession>
<dbReference type="PROSITE" id="PS51077">
    <property type="entry name" value="HTH_ICLR"/>
    <property type="match status" value="1"/>
</dbReference>
<keyword evidence="3" id="KW-0804">Transcription</keyword>
<dbReference type="GO" id="GO:0003677">
    <property type="term" value="F:DNA binding"/>
    <property type="evidence" value="ECO:0007669"/>
    <property type="project" value="UniProtKB-KW"/>
</dbReference>
<gene>
    <name evidence="6" type="ORF">BACT_0270</name>
</gene>
<name>A0A086YYT8_9BIFI</name>
<dbReference type="InterPro" id="IPR029016">
    <property type="entry name" value="GAF-like_dom_sf"/>
</dbReference>
<dbReference type="Proteomes" id="UP000029015">
    <property type="component" value="Unassembled WGS sequence"/>
</dbReference>
<evidence type="ECO:0000259" key="4">
    <source>
        <dbReference type="PROSITE" id="PS51077"/>
    </source>
</evidence>
<evidence type="ECO:0000259" key="5">
    <source>
        <dbReference type="PROSITE" id="PS51078"/>
    </source>
</evidence>
<dbReference type="Gene3D" id="3.30.450.40">
    <property type="match status" value="1"/>
</dbReference>
<dbReference type="GO" id="GO:0045892">
    <property type="term" value="P:negative regulation of DNA-templated transcription"/>
    <property type="evidence" value="ECO:0007669"/>
    <property type="project" value="TreeGrafter"/>
</dbReference>
<dbReference type="OrthoDB" id="4319317at2"/>
<dbReference type="EMBL" id="JGYK01000002">
    <property type="protein sequence ID" value="KFI39438.1"/>
    <property type="molecule type" value="Genomic_DNA"/>
</dbReference>
<dbReference type="InterPro" id="IPR050707">
    <property type="entry name" value="HTH_MetabolicPath_Reg"/>
</dbReference>
<dbReference type="InterPro" id="IPR036390">
    <property type="entry name" value="WH_DNA-bd_sf"/>
</dbReference>
<dbReference type="InterPro" id="IPR036388">
    <property type="entry name" value="WH-like_DNA-bd_sf"/>
</dbReference>
<keyword evidence="2" id="KW-0238">DNA-binding</keyword>
<evidence type="ECO:0000256" key="3">
    <source>
        <dbReference type="ARBA" id="ARBA00023163"/>
    </source>
</evidence>
<dbReference type="Gene3D" id="1.10.10.10">
    <property type="entry name" value="Winged helix-like DNA-binding domain superfamily/Winged helix DNA-binding domain"/>
    <property type="match status" value="1"/>
</dbReference>
<evidence type="ECO:0000313" key="6">
    <source>
        <dbReference type="EMBL" id="KFI39438.1"/>
    </source>
</evidence>
<evidence type="ECO:0000256" key="1">
    <source>
        <dbReference type="ARBA" id="ARBA00023015"/>
    </source>
</evidence>
<proteinExistence type="predicted"/>
<dbReference type="SUPFAM" id="SSF55781">
    <property type="entry name" value="GAF domain-like"/>
    <property type="match status" value="1"/>
</dbReference>
<dbReference type="SUPFAM" id="SSF46785">
    <property type="entry name" value="Winged helix' DNA-binding domain"/>
    <property type="match status" value="1"/>
</dbReference>
<dbReference type="PANTHER" id="PTHR30136:SF39">
    <property type="entry name" value="TRANSCRIPTIONAL REGULATORY PROTEIN"/>
    <property type="match status" value="1"/>
</dbReference>
<dbReference type="STRING" id="1437605.AB656_07185"/>
<protein>
    <submittedName>
        <fullName evidence="6">IclR-type transcriptional regulator</fullName>
    </submittedName>
</protein>
<dbReference type="PANTHER" id="PTHR30136">
    <property type="entry name" value="HELIX-TURN-HELIX TRANSCRIPTIONAL REGULATOR, ICLR FAMILY"/>
    <property type="match status" value="1"/>
</dbReference>
<dbReference type="InterPro" id="IPR014757">
    <property type="entry name" value="Tscrpt_reg_IclR_C"/>
</dbReference>
<organism evidence="6 7">
    <name type="scientific">Bifidobacterium actinocoloniiforme DSM 22766</name>
    <dbReference type="NCBI Taxonomy" id="1437605"/>
    <lineage>
        <taxon>Bacteria</taxon>
        <taxon>Bacillati</taxon>
        <taxon>Actinomycetota</taxon>
        <taxon>Actinomycetes</taxon>
        <taxon>Bifidobacteriales</taxon>
        <taxon>Bifidobacteriaceae</taxon>
        <taxon>Bifidobacterium</taxon>
    </lineage>
</organism>
<dbReference type="AlphaFoldDB" id="A0A086YYT8"/>
<dbReference type="SMART" id="SM00346">
    <property type="entry name" value="HTH_ICLR"/>
    <property type="match status" value="1"/>
</dbReference>
<keyword evidence="1" id="KW-0805">Transcription regulation</keyword>
<dbReference type="RefSeq" id="WP_081924996.1">
    <property type="nucleotide sequence ID" value="NZ_CP011786.1"/>
</dbReference>
<dbReference type="PROSITE" id="PS51078">
    <property type="entry name" value="ICLR_ED"/>
    <property type="match status" value="1"/>
</dbReference>
<dbReference type="InterPro" id="IPR005471">
    <property type="entry name" value="Tscrpt_reg_IclR_N"/>
</dbReference>
<reference evidence="6 7" key="1">
    <citation type="submission" date="2014-03" db="EMBL/GenBank/DDBJ databases">
        <title>Genomics of Bifidobacteria.</title>
        <authorList>
            <person name="Ventura M."/>
            <person name="Milani C."/>
            <person name="Lugli G.A."/>
        </authorList>
    </citation>
    <scope>NUCLEOTIDE SEQUENCE [LARGE SCALE GENOMIC DNA]</scope>
    <source>
        <strain evidence="6 7">DSM 22766</strain>
    </source>
</reference>